<dbReference type="Proteomes" id="UP000000365">
    <property type="component" value="Chromosome"/>
</dbReference>
<dbReference type="GO" id="GO:0016831">
    <property type="term" value="F:carboxy-lyase activity"/>
    <property type="evidence" value="ECO:0007669"/>
    <property type="project" value="TreeGrafter"/>
</dbReference>
<organism evidence="7 8">
    <name type="scientific">Methanocorpusculum labreanum (strain ATCC 43576 / DSM 4855 / Z)</name>
    <dbReference type="NCBI Taxonomy" id="410358"/>
    <lineage>
        <taxon>Archaea</taxon>
        <taxon>Methanobacteriati</taxon>
        <taxon>Methanobacteriota</taxon>
        <taxon>Stenosarchaea group</taxon>
        <taxon>Methanomicrobia</taxon>
        <taxon>Methanomicrobiales</taxon>
        <taxon>Methanocorpusculaceae</taxon>
        <taxon>Methanocorpusculum</taxon>
    </lineage>
</organism>
<dbReference type="EC" id="2.5.1.129" evidence="5"/>
<evidence type="ECO:0000313" key="8">
    <source>
        <dbReference type="Proteomes" id="UP000000365"/>
    </source>
</evidence>
<dbReference type="NCBIfam" id="TIGR00421">
    <property type="entry name" value="ubiX_pad"/>
    <property type="match status" value="1"/>
</dbReference>
<evidence type="ECO:0000256" key="5">
    <source>
        <dbReference type="HAMAP-Rule" id="MF_01984"/>
    </source>
</evidence>
<dbReference type="GeneID" id="4796061"/>
<evidence type="ECO:0000256" key="2">
    <source>
        <dbReference type="ARBA" id="ARBA00022630"/>
    </source>
</evidence>
<dbReference type="Pfam" id="PF02441">
    <property type="entry name" value="Flavoprotein"/>
    <property type="match status" value="1"/>
</dbReference>
<feature type="domain" description="Flavoprotein" evidence="6">
    <location>
        <begin position="2"/>
        <end position="168"/>
    </location>
</feature>
<dbReference type="NCBIfam" id="NF004685">
    <property type="entry name" value="PRK06029.1"/>
    <property type="match status" value="1"/>
</dbReference>
<evidence type="ECO:0000256" key="4">
    <source>
        <dbReference type="ARBA" id="ARBA00022679"/>
    </source>
</evidence>
<dbReference type="HAMAP" id="MF_01984">
    <property type="entry name" value="ubiX_pad"/>
    <property type="match status" value="1"/>
</dbReference>
<comment type="similarity">
    <text evidence="5">Belongs to the UbiX/PAD1 family.</text>
</comment>
<evidence type="ECO:0000259" key="6">
    <source>
        <dbReference type="Pfam" id="PF02441"/>
    </source>
</evidence>
<comment type="function">
    <text evidence="5">Flavin prenyltransferase that catalyzes the synthesis of the prenylated FMN cofactor (prenyl-FMN) for 4-hydroxy-3-polyprenylbenzoic acid decarboxylase UbiD. The prenyltransferase is metal-independent and links a dimethylallyl moiety from dimethylallyl monophosphate (DMAP) to the flavin N5 and C6 atoms of FMN.</text>
</comment>
<comment type="catalytic activity">
    <reaction evidence="5">
        <text>dimethylallyl phosphate + FMNH2 = prenylated FMNH2 + phosphate</text>
        <dbReference type="Rhea" id="RHEA:37743"/>
        <dbReference type="ChEBI" id="CHEBI:43474"/>
        <dbReference type="ChEBI" id="CHEBI:57618"/>
        <dbReference type="ChEBI" id="CHEBI:87467"/>
        <dbReference type="ChEBI" id="CHEBI:88052"/>
        <dbReference type="EC" id="2.5.1.129"/>
    </reaction>
</comment>
<dbReference type="PANTHER" id="PTHR43374:SF1">
    <property type="entry name" value="FLAVIN PRENYLTRANSFERASE PAD1, MITOCHONDRIAL"/>
    <property type="match status" value="1"/>
</dbReference>
<dbReference type="Gene3D" id="3.40.50.1950">
    <property type="entry name" value="Flavin prenyltransferase-like"/>
    <property type="match status" value="1"/>
</dbReference>
<keyword evidence="8" id="KW-1185">Reference proteome</keyword>
<gene>
    <name evidence="5" type="primary">ubiX</name>
    <name evidence="7" type="ordered locus">Mlab_0058</name>
</gene>
<reference evidence="7 8" key="1">
    <citation type="journal article" date="2009" name="Stand. Genomic Sci.">
        <title>Complete genome sequence of Methanocorpusculum labreanum type strain Z.</title>
        <authorList>
            <person name="Anderson I.J."/>
            <person name="Sieprawska-Lupa M."/>
            <person name="Goltsman E."/>
            <person name="Lapidus A."/>
            <person name="Copeland A."/>
            <person name="Glavina Del Rio T."/>
            <person name="Tice H."/>
            <person name="Dalin E."/>
            <person name="Barry K."/>
            <person name="Pitluck S."/>
            <person name="Hauser L."/>
            <person name="Land M."/>
            <person name="Lucas S."/>
            <person name="Richardson P."/>
            <person name="Whitman W.B."/>
            <person name="Kyrpides N.C."/>
        </authorList>
    </citation>
    <scope>NUCLEOTIDE SEQUENCE [LARGE SCALE GENOMIC DNA]</scope>
    <source>
        <strain evidence="8">ATCC 43576 / DSM 4855 / Z</strain>
    </source>
</reference>
<feature type="binding site" evidence="5">
    <location>
        <position position="36"/>
    </location>
    <ligand>
        <name>FMN</name>
        <dbReference type="ChEBI" id="CHEBI:58210"/>
    </ligand>
</feature>
<keyword evidence="1 5" id="KW-0637">Prenyltransferase</keyword>
<dbReference type="STRING" id="410358.Mlab_0058"/>
<dbReference type="HOGENOM" id="CLU_074522_0_1_2"/>
<dbReference type="EMBL" id="CP000559">
    <property type="protein sequence ID" value="ABN06236.1"/>
    <property type="molecule type" value="Genomic_DNA"/>
</dbReference>
<dbReference type="AlphaFoldDB" id="A2SPI0"/>
<dbReference type="RefSeq" id="WP_011832437.1">
    <property type="nucleotide sequence ID" value="NC_008942.1"/>
</dbReference>
<proteinExistence type="inferred from homology"/>
<feature type="binding site" evidence="5">
    <location>
        <position position="164"/>
    </location>
    <ligand>
        <name>dimethylallyl phosphate</name>
        <dbReference type="ChEBI" id="CHEBI:88052"/>
    </ligand>
</feature>
<sequence>MKRIVVGVTGASGILYAKRLLEALKQTKAEVFLIISDTARTVAKLEEVDLSGYPVHYEENFDLEAGIASGSFQFDAMVIVPCSMKSLAQIANGYSTTLIARAADVCLKERRPLILVPRETPYSRVHLVNMLAAHDAGALILPASPPLYTHPNTLDELADMIAARILDHFGIEHTIGTRWKE</sequence>
<dbReference type="KEGG" id="mla:Mlab_0058"/>
<comment type="caution">
    <text evidence="5">Lacks conserved residue(s) required for the propagation of feature annotation.</text>
</comment>
<keyword evidence="2 5" id="KW-0285">Flavoprotein</keyword>
<accession>A2SPI0</accession>
<dbReference type="OrthoDB" id="9540at2157"/>
<dbReference type="InterPro" id="IPR003382">
    <property type="entry name" value="Flavoprotein"/>
</dbReference>
<keyword evidence="4 5" id="KW-0808">Transferase</keyword>
<dbReference type="SUPFAM" id="SSF52507">
    <property type="entry name" value="Homo-oligomeric flavin-containing Cys decarboxylases, HFCD"/>
    <property type="match status" value="1"/>
</dbReference>
<evidence type="ECO:0000256" key="1">
    <source>
        <dbReference type="ARBA" id="ARBA00022602"/>
    </source>
</evidence>
<feature type="binding site" evidence="5">
    <location>
        <position position="148"/>
    </location>
    <ligand>
        <name>dimethylallyl phosphate</name>
        <dbReference type="ChEBI" id="CHEBI:88052"/>
    </ligand>
</feature>
<dbReference type="GO" id="GO:0106141">
    <property type="term" value="F:flavin prenyltransferase activity"/>
    <property type="evidence" value="ECO:0007669"/>
    <property type="project" value="UniProtKB-EC"/>
</dbReference>
<dbReference type="eggNOG" id="arCOG01703">
    <property type="taxonomic scope" value="Archaea"/>
</dbReference>
<feature type="binding site" evidence="5">
    <location>
        <begin position="10"/>
        <end position="12"/>
    </location>
    <ligand>
        <name>FMN</name>
        <dbReference type="ChEBI" id="CHEBI:58210"/>
    </ligand>
</feature>
<dbReference type="InterPro" id="IPR004507">
    <property type="entry name" value="UbiX-like"/>
</dbReference>
<dbReference type="InterPro" id="IPR036551">
    <property type="entry name" value="Flavin_trans-like"/>
</dbReference>
<keyword evidence="3 5" id="KW-0288">FMN</keyword>
<feature type="binding site" evidence="5">
    <location>
        <position position="118"/>
    </location>
    <ligand>
        <name>FMN</name>
        <dbReference type="ChEBI" id="CHEBI:58210"/>
    </ligand>
</feature>
<dbReference type="PANTHER" id="PTHR43374">
    <property type="entry name" value="FLAVIN PRENYLTRANSFERASE"/>
    <property type="match status" value="1"/>
</dbReference>
<protein>
    <recommendedName>
        <fullName evidence="5">Flavin prenyltransferase UbiX</fullName>
        <ecNumber evidence="5">2.5.1.129</ecNumber>
    </recommendedName>
</protein>
<evidence type="ECO:0000313" key="7">
    <source>
        <dbReference type="EMBL" id="ABN06236.1"/>
    </source>
</evidence>
<feature type="binding site" evidence="5">
    <location>
        <begin position="83"/>
        <end position="86"/>
    </location>
    <ligand>
        <name>FMN</name>
        <dbReference type="ChEBI" id="CHEBI:58210"/>
    </ligand>
</feature>
<evidence type="ECO:0000256" key="3">
    <source>
        <dbReference type="ARBA" id="ARBA00022643"/>
    </source>
</evidence>
<keyword evidence="7" id="KW-0456">Lyase</keyword>
<name>A2SPI0_METLZ</name>